<evidence type="ECO:0000313" key="3">
    <source>
        <dbReference type="EMBL" id="PAS92569.1"/>
    </source>
</evidence>
<sequence>MRCPGSLATAITLSVLLHLVGLVSPPLWAPPFVEPEGEAVRLEARLSSPPPPPAPAPQPVPKHEPAESVIRAEPAPVPVTESAAIEESPLETPEIASESPPIEAPDSGEIPADASAPAEAPILAESSSPVIDEPPAALAAERLPRQGRVRYTGTGGGFISIGVSGEARWEHDGVNLHSRLSAGINSLDGQFAFESDSVLAGPSIVSTQSQDRRMRKHSSARIDQGSGVVYLARGDDRRERTIKGLAVALSALPQAIAVLDESLEKAALFVVGDFWVEDALLVARGPQRLRLPHGVMDTRLYQTRTNNGSQIDIWLAPAWQNAPARIRIEINGWVIDLRAESVEINGEMLLNEPEPEPQ</sequence>
<organism evidence="3 4">
    <name type="scientific">Candidatus Dactylopiibacterium carminicum</name>
    <dbReference type="NCBI Taxonomy" id="857335"/>
    <lineage>
        <taxon>Bacteria</taxon>
        <taxon>Pseudomonadati</taxon>
        <taxon>Pseudomonadota</taxon>
        <taxon>Betaproteobacteria</taxon>
        <taxon>Rhodocyclales</taxon>
        <taxon>Rhodocyclaceae</taxon>
        <taxon>Candidatus Dactylopiibacterium</taxon>
    </lineage>
</organism>
<dbReference type="OrthoDB" id="8526020at2"/>
<comment type="caution">
    <text evidence="3">The sequence shown here is derived from an EMBL/GenBank/DDBJ whole genome shotgun (WGS) entry which is preliminary data.</text>
</comment>
<evidence type="ECO:0000313" key="5">
    <source>
        <dbReference type="Proteomes" id="UP000623509"/>
    </source>
</evidence>
<dbReference type="AlphaFoldDB" id="A0A272ER27"/>
<accession>A0A272ER27</accession>
<feature type="compositionally biased region" description="Pro residues" evidence="1">
    <location>
        <begin position="48"/>
        <end position="60"/>
    </location>
</feature>
<keyword evidence="5" id="KW-1185">Reference proteome</keyword>
<dbReference type="Proteomes" id="UP000623509">
    <property type="component" value="Unassembled WGS sequence"/>
</dbReference>
<reference evidence="3 4" key="2">
    <citation type="submission" date="2017-07" db="EMBL/GenBank/DDBJ databases">
        <title>Candidatus Dactylopiibacterium carminicum, a nitrogen-fixing symbiont of the cochineal insect Dactylopius coccus and Dactylopius opuntiae (Hemiptera: Coccoidea: Dactylopiidae).</title>
        <authorList>
            <person name="Vera A."/>
        </authorList>
    </citation>
    <scope>NUCLEOTIDE SEQUENCE [LARGE SCALE GENOMIC DNA]</scope>
    <source>
        <strain evidence="3 4">NFDCM</strain>
    </source>
</reference>
<protein>
    <recommendedName>
        <fullName evidence="6">DUF3108 domain-containing protein</fullName>
    </recommendedName>
</protein>
<dbReference type="EMBL" id="MDUX01000041">
    <property type="protein sequence ID" value="KAF7598679.1"/>
    <property type="molecule type" value="Genomic_DNA"/>
</dbReference>
<proteinExistence type="predicted"/>
<evidence type="ECO:0000313" key="4">
    <source>
        <dbReference type="Proteomes" id="UP000216107"/>
    </source>
</evidence>
<dbReference type="RefSeq" id="WP_095525135.1">
    <property type="nucleotide sequence ID" value="NZ_MDUX01000041.1"/>
</dbReference>
<reference evidence="2 5" key="1">
    <citation type="submission" date="2016-08" db="EMBL/GenBank/DDBJ databases">
        <title>Candidatus Dactylopiibacterium carminicum genome sequence.</title>
        <authorList>
            <person name="Ramirez-Puebla S.T."/>
            <person name="Ormeno-Orrillo E."/>
            <person name="Vera-Ponce De Leon A."/>
            <person name="Luis L."/>
            <person name="Sanchez-Flores A."/>
            <person name="Monica R."/>
            <person name="Martinez-Romero E."/>
        </authorList>
    </citation>
    <scope>NUCLEOTIDE SEQUENCE [LARGE SCALE GENOMIC DNA]</scope>
    <source>
        <strain evidence="2">END1</strain>
    </source>
</reference>
<name>A0A272ER27_9RHOO</name>
<evidence type="ECO:0000313" key="2">
    <source>
        <dbReference type="EMBL" id="KAF7598679.1"/>
    </source>
</evidence>
<dbReference type="EMBL" id="NMRN01000035">
    <property type="protein sequence ID" value="PAS92569.1"/>
    <property type="molecule type" value="Genomic_DNA"/>
</dbReference>
<gene>
    <name evidence="2" type="ORF">BGI27_12095</name>
    <name evidence="3" type="ORF">CGU29_11175</name>
</gene>
<evidence type="ECO:0008006" key="6">
    <source>
        <dbReference type="Google" id="ProtNLM"/>
    </source>
</evidence>
<dbReference type="Proteomes" id="UP000216107">
    <property type="component" value="Unassembled WGS sequence"/>
</dbReference>
<feature type="region of interest" description="Disordered" evidence="1">
    <location>
        <begin position="44"/>
        <end position="114"/>
    </location>
</feature>
<evidence type="ECO:0000256" key="1">
    <source>
        <dbReference type="SAM" id="MobiDB-lite"/>
    </source>
</evidence>